<gene>
    <name evidence="2" type="ORF">SteCoe_13945</name>
</gene>
<sequence>MDKNYSDSDLDLEINIDENPPTTIYEDYTTTYNCTLETINPQAPDAPRPKRPRGRKAKKSQIEIDTLQPFIRGSGYPKKEYVRCKIIRGQKRAIRHALKNNIPTKTIHKVNKENEDEINAWDVFAKHTIDNSEFFKEISKTEKGPKTDGAARRDSNCISCDIQKSFNDVFCAQYFNNDLVVENYKFYLDVIFSYMVPENLINRFDFSCCKLGNSKHSSVCLLKWENLRNYLKEGMLKDLMWNPENFIPVEAVEILDFYEIIDE</sequence>
<evidence type="ECO:0000256" key="1">
    <source>
        <dbReference type="SAM" id="MobiDB-lite"/>
    </source>
</evidence>
<protein>
    <submittedName>
        <fullName evidence="2">Uncharacterized protein</fullName>
    </submittedName>
</protein>
<feature type="region of interest" description="Disordered" evidence="1">
    <location>
        <begin position="38"/>
        <end position="60"/>
    </location>
</feature>
<proteinExistence type="predicted"/>
<feature type="compositionally biased region" description="Basic residues" evidence="1">
    <location>
        <begin position="49"/>
        <end position="59"/>
    </location>
</feature>
<dbReference type="EMBL" id="MPUH01000255">
    <property type="protein sequence ID" value="OMJ84884.1"/>
    <property type="molecule type" value="Genomic_DNA"/>
</dbReference>
<evidence type="ECO:0000313" key="3">
    <source>
        <dbReference type="Proteomes" id="UP000187209"/>
    </source>
</evidence>
<keyword evidence="3" id="KW-1185">Reference proteome</keyword>
<dbReference type="Proteomes" id="UP000187209">
    <property type="component" value="Unassembled WGS sequence"/>
</dbReference>
<name>A0A1R2C788_9CILI</name>
<evidence type="ECO:0000313" key="2">
    <source>
        <dbReference type="EMBL" id="OMJ84884.1"/>
    </source>
</evidence>
<reference evidence="2 3" key="1">
    <citation type="submission" date="2016-11" db="EMBL/GenBank/DDBJ databases">
        <title>The macronuclear genome of Stentor coeruleus: a giant cell with tiny introns.</title>
        <authorList>
            <person name="Slabodnick M."/>
            <person name="Ruby J.G."/>
            <person name="Reiff S.B."/>
            <person name="Swart E.C."/>
            <person name="Gosai S."/>
            <person name="Prabakaran S."/>
            <person name="Witkowska E."/>
            <person name="Larue G.E."/>
            <person name="Fisher S."/>
            <person name="Freeman R.M."/>
            <person name="Gunawardena J."/>
            <person name="Chu W."/>
            <person name="Stover N.A."/>
            <person name="Gregory B.D."/>
            <person name="Nowacki M."/>
            <person name="Derisi J."/>
            <person name="Roy S.W."/>
            <person name="Marshall W.F."/>
            <person name="Sood P."/>
        </authorList>
    </citation>
    <scope>NUCLEOTIDE SEQUENCE [LARGE SCALE GENOMIC DNA]</scope>
    <source>
        <strain evidence="2">WM001</strain>
    </source>
</reference>
<organism evidence="2 3">
    <name type="scientific">Stentor coeruleus</name>
    <dbReference type="NCBI Taxonomy" id="5963"/>
    <lineage>
        <taxon>Eukaryota</taxon>
        <taxon>Sar</taxon>
        <taxon>Alveolata</taxon>
        <taxon>Ciliophora</taxon>
        <taxon>Postciliodesmatophora</taxon>
        <taxon>Heterotrichea</taxon>
        <taxon>Heterotrichida</taxon>
        <taxon>Stentoridae</taxon>
        <taxon>Stentor</taxon>
    </lineage>
</organism>
<comment type="caution">
    <text evidence="2">The sequence shown here is derived from an EMBL/GenBank/DDBJ whole genome shotgun (WGS) entry which is preliminary data.</text>
</comment>
<dbReference type="AlphaFoldDB" id="A0A1R2C788"/>
<accession>A0A1R2C788</accession>